<keyword evidence="9" id="KW-0902">Two-component regulatory system</keyword>
<dbReference type="Pfam" id="PF06580">
    <property type="entry name" value="His_kinase"/>
    <property type="match status" value="1"/>
</dbReference>
<keyword evidence="7" id="KW-0418">Kinase</keyword>
<dbReference type="PANTHER" id="PTHR43047">
    <property type="entry name" value="TWO-COMPONENT HISTIDINE PROTEIN KINASE"/>
    <property type="match status" value="1"/>
</dbReference>
<dbReference type="Pfam" id="PF07695">
    <property type="entry name" value="7TMR-DISM_7TM"/>
    <property type="match status" value="1"/>
</dbReference>
<feature type="transmembrane region" description="Helical" evidence="12">
    <location>
        <begin position="331"/>
        <end position="353"/>
    </location>
</feature>
<evidence type="ECO:0000256" key="1">
    <source>
        <dbReference type="ARBA" id="ARBA00000085"/>
    </source>
</evidence>
<dbReference type="GO" id="GO:0005886">
    <property type="term" value="C:plasma membrane"/>
    <property type="evidence" value="ECO:0007669"/>
    <property type="project" value="TreeGrafter"/>
</dbReference>
<keyword evidence="8" id="KW-0067">ATP-binding</keyword>
<dbReference type="GO" id="GO:0009927">
    <property type="term" value="F:histidine phosphotransfer kinase activity"/>
    <property type="evidence" value="ECO:0007669"/>
    <property type="project" value="TreeGrafter"/>
</dbReference>
<dbReference type="GO" id="GO:0000155">
    <property type="term" value="F:phosphorelay sensor kinase activity"/>
    <property type="evidence" value="ECO:0007669"/>
    <property type="project" value="InterPro"/>
</dbReference>
<dbReference type="InterPro" id="IPR008979">
    <property type="entry name" value="Galactose-bd-like_sf"/>
</dbReference>
<evidence type="ECO:0000256" key="12">
    <source>
        <dbReference type="SAM" id="Phobius"/>
    </source>
</evidence>
<dbReference type="PANTHER" id="PTHR43047:SF72">
    <property type="entry name" value="OSMOSENSING HISTIDINE PROTEIN KINASE SLN1"/>
    <property type="match status" value="1"/>
</dbReference>
<dbReference type="Pfam" id="PF02518">
    <property type="entry name" value="HATPase_c"/>
    <property type="match status" value="2"/>
</dbReference>
<dbReference type="SUPFAM" id="SSF52172">
    <property type="entry name" value="CheY-like"/>
    <property type="match status" value="1"/>
</dbReference>
<evidence type="ECO:0000259" key="13">
    <source>
        <dbReference type="PROSITE" id="PS50109"/>
    </source>
</evidence>
<dbReference type="InterPro" id="IPR036097">
    <property type="entry name" value="HisK_dim/P_sf"/>
</dbReference>
<dbReference type="Pfam" id="PF00072">
    <property type="entry name" value="Response_reg"/>
    <property type="match status" value="1"/>
</dbReference>
<proteinExistence type="inferred from homology"/>
<keyword evidence="12" id="KW-1133">Transmembrane helix</keyword>
<dbReference type="InterPro" id="IPR001789">
    <property type="entry name" value="Sig_transdc_resp-reg_receiver"/>
</dbReference>
<comment type="caution">
    <text evidence="15">The sequence shown here is derived from an EMBL/GenBank/DDBJ whole genome shotgun (WGS) entry which is preliminary data.</text>
</comment>
<accession>A0A926KUW9</accession>
<evidence type="ECO:0000256" key="7">
    <source>
        <dbReference type="ARBA" id="ARBA00022777"/>
    </source>
</evidence>
<keyword evidence="16" id="KW-1185">Reference proteome</keyword>
<feature type="transmembrane region" description="Helical" evidence="12">
    <location>
        <begin position="12"/>
        <end position="34"/>
    </location>
</feature>
<evidence type="ECO:0000256" key="3">
    <source>
        <dbReference type="ARBA" id="ARBA00012438"/>
    </source>
</evidence>
<dbReference type="CDD" id="cd00082">
    <property type="entry name" value="HisKA"/>
    <property type="match status" value="1"/>
</dbReference>
<evidence type="ECO:0000256" key="6">
    <source>
        <dbReference type="ARBA" id="ARBA00022741"/>
    </source>
</evidence>
<evidence type="ECO:0000259" key="14">
    <source>
        <dbReference type="PROSITE" id="PS50110"/>
    </source>
</evidence>
<dbReference type="InterPro" id="IPR011006">
    <property type="entry name" value="CheY-like_superfamily"/>
</dbReference>
<feature type="transmembrane region" description="Helical" evidence="12">
    <location>
        <begin position="365"/>
        <end position="383"/>
    </location>
</feature>
<feature type="transmembrane region" description="Helical" evidence="12">
    <location>
        <begin position="282"/>
        <end position="301"/>
    </location>
</feature>
<dbReference type="AlphaFoldDB" id="A0A926KUW9"/>
<dbReference type="Gene3D" id="2.60.120.260">
    <property type="entry name" value="Galactose-binding domain-like"/>
    <property type="match status" value="1"/>
</dbReference>
<comment type="catalytic activity">
    <reaction evidence="1">
        <text>ATP + protein L-histidine = ADP + protein N-phospho-L-histidine.</text>
        <dbReference type="EC" id="2.7.13.3"/>
    </reaction>
</comment>
<dbReference type="InterPro" id="IPR004358">
    <property type="entry name" value="Sig_transdc_His_kin-like_C"/>
</dbReference>
<dbReference type="PROSITE" id="PS50109">
    <property type="entry name" value="HIS_KIN"/>
    <property type="match status" value="2"/>
</dbReference>
<dbReference type="InterPro" id="IPR003661">
    <property type="entry name" value="HisK_dim/P_dom"/>
</dbReference>
<comment type="similarity">
    <text evidence="2">In the N-terminal section; belongs to the phytochrome family.</text>
</comment>
<dbReference type="InterPro" id="IPR003594">
    <property type="entry name" value="HATPase_dom"/>
</dbReference>
<dbReference type="SUPFAM" id="SSF49785">
    <property type="entry name" value="Galactose-binding domain-like"/>
    <property type="match status" value="1"/>
</dbReference>
<dbReference type="PROSITE" id="PS50110">
    <property type="entry name" value="RESPONSE_REGULATORY"/>
    <property type="match status" value="1"/>
</dbReference>
<dbReference type="Pfam" id="PF00512">
    <property type="entry name" value="HisKA"/>
    <property type="match status" value="1"/>
</dbReference>
<organism evidence="15 16">
    <name type="scientific">Paenibacillus sedimenti</name>
    <dbReference type="NCBI Taxonomy" id="2770274"/>
    <lineage>
        <taxon>Bacteria</taxon>
        <taxon>Bacillati</taxon>
        <taxon>Bacillota</taxon>
        <taxon>Bacilli</taxon>
        <taxon>Bacillales</taxon>
        <taxon>Paenibacillaceae</taxon>
        <taxon>Paenibacillus</taxon>
    </lineage>
</organism>
<dbReference type="FunFam" id="3.30.565.10:FF:000010">
    <property type="entry name" value="Sensor histidine kinase RcsC"/>
    <property type="match status" value="1"/>
</dbReference>
<dbReference type="Gene3D" id="1.10.287.130">
    <property type="match status" value="1"/>
</dbReference>
<feature type="modified residue" description="4-aspartylphosphate" evidence="11">
    <location>
        <position position="751"/>
    </location>
</feature>
<dbReference type="SMART" id="SM00388">
    <property type="entry name" value="HisKA"/>
    <property type="match status" value="1"/>
</dbReference>
<dbReference type="Gene3D" id="3.40.50.2300">
    <property type="match status" value="1"/>
</dbReference>
<feature type="transmembrane region" description="Helical" evidence="12">
    <location>
        <begin position="244"/>
        <end position="262"/>
    </location>
</feature>
<feature type="transmembrane region" description="Helical" evidence="12">
    <location>
        <begin position="308"/>
        <end position="325"/>
    </location>
</feature>
<protein>
    <recommendedName>
        <fullName evidence="10">Circadian input-output histidine kinase CikA</fullName>
        <ecNumber evidence="3">2.7.13.3</ecNumber>
    </recommendedName>
</protein>
<dbReference type="InterPro" id="IPR010559">
    <property type="entry name" value="Sig_transdc_His_kin_internal"/>
</dbReference>
<keyword evidence="12" id="KW-0812">Transmembrane</keyword>
<dbReference type="EMBL" id="JACVVD010000012">
    <property type="protein sequence ID" value="MBD0383611.1"/>
    <property type="molecule type" value="Genomic_DNA"/>
</dbReference>
<evidence type="ECO:0000313" key="15">
    <source>
        <dbReference type="EMBL" id="MBD0383611.1"/>
    </source>
</evidence>
<dbReference type="SMART" id="SM00448">
    <property type="entry name" value="REC"/>
    <property type="match status" value="1"/>
</dbReference>
<dbReference type="GO" id="GO:0005524">
    <property type="term" value="F:ATP binding"/>
    <property type="evidence" value="ECO:0007669"/>
    <property type="project" value="UniProtKB-KW"/>
</dbReference>
<dbReference type="SUPFAM" id="SSF55874">
    <property type="entry name" value="ATPase domain of HSP90 chaperone/DNA topoisomerase II/histidine kinase"/>
    <property type="match status" value="2"/>
</dbReference>
<evidence type="ECO:0000313" key="16">
    <source>
        <dbReference type="Proteomes" id="UP000650466"/>
    </source>
</evidence>
<name>A0A926KUW9_9BACL</name>
<dbReference type="InterPro" id="IPR036890">
    <property type="entry name" value="HATPase_C_sf"/>
</dbReference>
<feature type="transmembrane region" description="Helical" evidence="12">
    <location>
        <begin position="395"/>
        <end position="414"/>
    </location>
</feature>
<dbReference type="SMART" id="SM00387">
    <property type="entry name" value="HATPase_c"/>
    <property type="match status" value="2"/>
</dbReference>
<feature type="domain" description="Histidine kinase" evidence="13">
    <location>
        <begin position="440"/>
        <end position="658"/>
    </location>
</feature>
<evidence type="ECO:0000256" key="11">
    <source>
        <dbReference type="PROSITE-ProRule" id="PRU00169"/>
    </source>
</evidence>
<keyword evidence="6" id="KW-0547">Nucleotide-binding</keyword>
<keyword evidence="4 11" id="KW-0597">Phosphoprotein</keyword>
<dbReference type="Gene3D" id="3.30.565.10">
    <property type="entry name" value="Histidine kinase-like ATPase, C-terminal domain"/>
    <property type="match status" value="2"/>
</dbReference>
<feature type="domain" description="Response regulatory" evidence="14">
    <location>
        <begin position="702"/>
        <end position="818"/>
    </location>
</feature>
<dbReference type="RefSeq" id="WP_188177401.1">
    <property type="nucleotide sequence ID" value="NZ_JACVVD010000012.1"/>
</dbReference>
<dbReference type="InterPro" id="IPR005467">
    <property type="entry name" value="His_kinase_dom"/>
</dbReference>
<dbReference type="EC" id="2.7.13.3" evidence="3"/>
<evidence type="ECO:0000256" key="8">
    <source>
        <dbReference type="ARBA" id="ARBA00022840"/>
    </source>
</evidence>
<dbReference type="InterPro" id="IPR011623">
    <property type="entry name" value="7TMR_DISM_rcpt_extracell_dom1"/>
</dbReference>
<gene>
    <name evidence="15" type="ORF">ICC18_26375</name>
</gene>
<dbReference type="CDD" id="cd17574">
    <property type="entry name" value="REC_OmpR"/>
    <property type="match status" value="1"/>
</dbReference>
<keyword evidence="5" id="KW-0808">Transferase</keyword>
<evidence type="ECO:0000256" key="5">
    <source>
        <dbReference type="ARBA" id="ARBA00022679"/>
    </source>
</evidence>
<dbReference type="SUPFAM" id="SSF47384">
    <property type="entry name" value="Homodimeric domain of signal transducing histidine kinase"/>
    <property type="match status" value="1"/>
</dbReference>
<sequence>MMNPTSKITHTKMILMIILICIILTGFRMLWLTFHTVPEHPLAMRGVLDLRDWSAGASRPITLEGEWEFYPEQWLTPADFANLTASVDRIYLKVPGKWDAAKGGAAYGYGTYRLVVKTSEDPETMYGIRVKNVISASEIYVNGHLLASNGQSAASRELHQARNTPYSVYFKEKGNQIELIMHVSNYEYSRGGGIVGSLKFGTADAIERESLFYITTNLIAVIVLFLYGFCSFILYLFRNKDRMLLYFSLLLFSAASSILTNYEKLLLIWLPLDFEWSMKVRYLAYCGIAMFVTLFLKHLFPQYGKAKFIPWFCTLSGIVALLSVLSPSSYVVLIEPLSLLLNAVGACIVPTFYIREAWKRNEGAFYMLLGGIGTFSHAVWSYLDNKGLFEAAYYPFDIIISFFSLALFWSVKFFRATENTKRLAEVLQQADRNKDEFLAMTSHELRNPLHGMINIAQTVIDSARPELGNQNAKHMELLINVGRHMSFMLNDLLDLNNLRENRLKIQTGSVQLQSVAAGVLDMLRFMTENKPIRLVQDIPDTFPNVHADENRLIQILFNLVHNAVKYTNQGTVAITAEIDDGKANIHIEDTGIGMNEELQQRIFQPYEQGDSSITSIGGGLGLGLSICKRLAELLNGSLQVKSVPGEGTVFTLTLPLFSPFDQQLAIVRNNTSVAYWESAAAASDLTKDAYEKNPVPAGNRPRILAVDDDPVNLKILDHILSADQYDVVVTTSGNDALSKLDKQEWDLIITDVMMPQMSGYELATMIRERFSVAELPIILLTARSRPEDMYAGFRAGANDYVTKPMDALELKARVRALTNTRQAMAERLRMEAAWLQAQIKPHFLFNTLNAIAALSEIDMREMHRLLTTFGDYLRISFDFKNSEHIVPLHYELELVRSYLHIEKVRFEDRLQVIWEVDETRPLLIPPLCIQPLVENAVCHGLLKRSQGGFITIKITHYTEYAEISITDNGIGMSEDTLSRLFSPAADKRKGIGVFNTDRRLKQIYGTGLLIKSTPNEGTTVSFRVPNTAEMTLKPT</sequence>
<feature type="domain" description="Histidine kinase" evidence="13">
    <location>
        <begin position="929"/>
        <end position="1028"/>
    </location>
</feature>
<evidence type="ECO:0000256" key="9">
    <source>
        <dbReference type="ARBA" id="ARBA00023012"/>
    </source>
</evidence>
<keyword evidence="12" id="KW-0472">Membrane</keyword>
<dbReference type="PRINTS" id="PR00344">
    <property type="entry name" value="BCTRLSENSOR"/>
</dbReference>
<reference evidence="15" key="1">
    <citation type="submission" date="2020-09" db="EMBL/GenBank/DDBJ databases">
        <title>Draft Genome Sequence of Paenibacillus sp. WST5.</title>
        <authorList>
            <person name="Bao Z."/>
        </authorList>
    </citation>
    <scope>NUCLEOTIDE SEQUENCE</scope>
    <source>
        <strain evidence="15">WST5</strain>
    </source>
</reference>
<feature type="transmembrane region" description="Helical" evidence="12">
    <location>
        <begin position="211"/>
        <end position="237"/>
    </location>
</feature>
<evidence type="ECO:0000256" key="2">
    <source>
        <dbReference type="ARBA" id="ARBA00006402"/>
    </source>
</evidence>
<evidence type="ECO:0000256" key="10">
    <source>
        <dbReference type="ARBA" id="ARBA00074306"/>
    </source>
</evidence>
<dbReference type="Proteomes" id="UP000650466">
    <property type="component" value="Unassembled WGS sequence"/>
</dbReference>
<evidence type="ECO:0000256" key="4">
    <source>
        <dbReference type="ARBA" id="ARBA00022553"/>
    </source>
</evidence>